<sequence length="129" mass="15128">MYRKVFERPSESLSNHISKCTWTKVQDVRPCGRIFRNISERTSEMFRTPAPVVDHSKLEFPSSSLGPFLEAFLDSIPDRLIDFDLKFSFDDGSPISELKFSRHDFESQSFQPFFRWSLDSWLLILSEVL</sequence>
<protein>
    <submittedName>
        <fullName evidence="1">Uncharacterized protein</fullName>
    </submittedName>
</protein>
<proteinExistence type="predicted"/>
<accession>A0A5B0QE71</accession>
<dbReference type="EMBL" id="VSWC01000016">
    <property type="protein sequence ID" value="KAA1111536.1"/>
    <property type="molecule type" value="Genomic_DNA"/>
</dbReference>
<keyword evidence="2" id="KW-1185">Reference proteome</keyword>
<reference evidence="1 2" key="1">
    <citation type="submission" date="2019-05" db="EMBL/GenBank/DDBJ databases">
        <title>Emergence of the Ug99 lineage of the wheat stem rust pathogen through somatic hybridization.</title>
        <authorList>
            <person name="Li F."/>
            <person name="Upadhyaya N.M."/>
            <person name="Sperschneider J."/>
            <person name="Matny O."/>
            <person name="Nguyen-Phuc H."/>
            <person name="Mago R."/>
            <person name="Raley C."/>
            <person name="Miller M.E."/>
            <person name="Silverstein K.A.T."/>
            <person name="Henningsen E."/>
            <person name="Hirsch C.D."/>
            <person name="Visser B."/>
            <person name="Pretorius Z.A."/>
            <person name="Steffenson B.J."/>
            <person name="Schwessinger B."/>
            <person name="Dodds P.N."/>
            <person name="Figueroa M."/>
        </authorList>
    </citation>
    <scope>NUCLEOTIDE SEQUENCE [LARGE SCALE GENOMIC DNA]</scope>
    <source>
        <strain evidence="1">21-0</strain>
    </source>
</reference>
<gene>
    <name evidence="1" type="ORF">PGT21_003346</name>
</gene>
<comment type="caution">
    <text evidence="1">The sequence shown here is derived from an EMBL/GenBank/DDBJ whole genome shotgun (WGS) entry which is preliminary data.</text>
</comment>
<organism evidence="1 2">
    <name type="scientific">Puccinia graminis f. sp. tritici</name>
    <dbReference type="NCBI Taxonomy" id="56615"/>
    <lineage>
        <taxon>Eukaryota</taxon>
        <taxon>Fungi</taxon>
        <taxon>Dikarya</taxon>
        <taxon>Basidiomycota</taxon>
        <taxon>Pucciniomycotina</taxon>
        <taxon>Pucciniomycetes</taxon>
        <taxon>Pucciniales</taxon>
        <taxon>Pucciniaceae</taxon>
        <taxon>Puccinia</taxon>
    </lineage>
</organism>
<name>A0A5B0QE71_PUCGR</name>
<dbReference type="AlphaFoldDB" id="A0A5B0QE71"/>
<evidence type="ECO:0000313" key="1">
    <source>
        <dbReference type="EMBL" id="KAA1111536.1"/>
    </source>
</evidence>
<evidence type="ECO:0000313" key="2">
    <source>
        <dbReference type="Proteomes" id="UP000324748"/>
    </source>
</evidence>
<dbReference type="Proteomes" id="UP000324748">
    <property type="component" value="Unassembled WGS sequence"/>
</dbReference>